<dbReference type="AlphaFoldDB" id="A0A7C0ZCT5"/>
<comment type="caution">
    <text evidence="1">The sequence shown here is derived from an EMBL/GenBank/DDBJ whole genome shotgun (WGS) entry which is preliminary data.</text>
</comment>
<evidence type="ECO:0000313" key="1">
    <source>
        <dbReference type="EMBL" id="HDI82914.1"/>
    </source>
</evidence>
<sequence length="152" mass="18090">MFDEFYLEKVRISTRIFLLDGSKLEGDLFLSPTSRYHQRRESVQEFMNSQSSFFILKEDNRVHFINKSHIKYMIINDDEESSFVKTESTKESKVNVSFISGDTIKCVIPYEPQIYRPRLSDFLSEVDKFFYVFVDKDLLLLRRDSILSINEE</sequence>
<accession>A0A7C0ZCT5</accession>
<gene>
    <name evidence="1" type="ORF">ENF18_03880</name>
</gene>
<name>A0A7C0ZCT5_UNCW3</name>
<organism evidence="1">
    <name type="scientific">candidate division WOR-3 bacterium</name>
    <dbReference type="NCBI Taxonomy" id="2052148"/>
    <lineage>
        <taxon>Bacteria</taxon>
        <taxon>Bacteria division WOR-3</taxon>
    </lineage>
</organism>
<proteinExistence type="predicted"/>
<dbReference type="Proteomes" id="UP000885847">
    <property type="component" value="Unassembled WGS sequence"/>
</dbReference>
<reference evidence="1" key="1">
    <citation type="journal article" date="2020" name="mSystems">
        <title>Genome- and Community-Level Interaction Insights into Carbon Utilization and Element Cycling Functions of Hydrothermarchaeota in Hydrothermal Sediment.</title>
        <authorList>
            <person name="Zhou Z."/>
            <person name="Liu Y."/>
            <person name="Xu W."/>
            <person name="Pan J."/>
            <person name="Luo Z.H."/>
            <person name="Li M."/>
        </authorList>
    </citation>
    <scope>NUCLEOTIDE SEQUENCE [LARGE SCALE GENOMIC DNA]</scope>
    <source>
        <strain evidence="1">HyVt-102</strain>
    </source>
</reference>
<protein>
    <submittedName>
        <fullName evidence="1">Uncharacterized protein</fullName>
    </submittedName>
</protein>
<dbReference type="EMBL" id="DQWE01000183">
    <property type="protein sequence ID" value="HDI82914.1"/>
    <property type="molecule type" value="Genomic_DNA"/>
</dbReference>